<protein>
    <submittedName>
        <fullName evidence="2">Uncharacterized protein</fullName>
    </submittedName>
</protein>
<accession>A0A9Q4KFW8</accession>
<feature type="transmembrane region" description="Helical" evidence="1">
    <location>
        <begin position="20"/>
        <end position="40"/>
    </location>
</feature>
<keyword evidence="1" id="KW-1133">Transmembrane helix</keyword>
<dbReference type="EMBL" id="JAPXGO010000001">
    <property type="protein sequence ID" value="MCZ6158928.1"/>
    <property type="molecule type" value="Genomic_DNA"/>
</dbReference>
<proteinExistence type="predicted"/>
<keyword evidence="1" id="KW-0812">Transmembrane</keyword>
<gene>
    <name evidence="2" type="ORF">O6B32_00300</name>
</gene>
<feature type="transmembrane region" description="Helical" evidence="1">
    <location>
        <begin position="134"/>
        <end position="155"/>
    </location>
</feature>
<evidence type="ECO:0000313" key="2">
    <source>
        <dbReference type="EMBL" id="MCZ6158928.1"/>
    </source>
</evidence>
<name>A0A9Q4KFW8_9BACT</name>
<keyword evidence="1" id="KW-0472">Membrane</keyword>
<organism evidence="2 3">
    <name type="scientific">Campylobacter ureolyticus</name>
    <dbReference type="NCBI Taxonomy" id="827"/>
    <lineage>
        <taxon>Bacteria</taxon>
        <taxon>Pseudomonadati</taxon>
        <taxon>Campylobacterota</taxon>
        <taxon>Epsilonproteobacteria</taxon>
        <taxon>Campylobacterales</taxon>
        <taxon>Campylobacteraceae</taxon>
        <taxon>Campylobacter</taxon>
    </lineage>
</organism>
<feature type="transmembrane region" description="Helical" evidence="1">
    <location>
        <begin position="75"/>
        <end position="94"/>
    </location>
</feature>
<evidence type="ECO:0000256" key="1">
    <source>
        <dbReference type="SAM" id="Phobius"/>
    </source>
</evidence>
<dbReference type="AlphaFoldDB" id="A0A9Q4KFW8"/>
<dbReference type="Proteomes" id="UP001075225">
    <property type="component" value="Unassembled WGS sequence"/>
</dbReference>
<evidence type="ECO:0000313" key="3">
    <source>
        <dbReference type="Proteomes" id="UP001075225"/>
    </source>
</evidence>
<dbReference type="RefSeq" id="WP_269483480.1">
    <property type="nucleotide sequence ID" value="NZ_JAPXGO010000001.1"/>
</dbReference>
<feature type="transmembrane region" description="Helical" evidence="1">
    <location>
        <begin position="190"/>
        <end position="214"/>
    </location>
</feature>
<sequence>MKEKFILNLKNQKSYSIKKYYIIQTLFILSYLFFALIVPYDIEKIYPNASKFIDFFKFIPIVDILNKDENIKSGIVFYFCFMLVIGLIYTIWHFKNYFYKLVILNGFLGINEPVKDGVVGKMNEQDLKLVKNPFLLFILLICVYLFFIYILYYFFSGNFLNDCGDIFERRNNITYLQKYQTKLGASYTTAIFQGIAFYISIVVINLRVLHLLWLHKNSKNKID</sequence>
<comment type="caution">
    <text evidence="2">The sequence shown here is derived from an EMBL/GenBank/DDBJ whole genome shotgun (WGS) entry which is preliminary data.</text>
</comment>
<reference evidence="2" key="1">
    <citation type="submission" date="2022-12" db="EMBL/GenBank/DDBJ databases">
        <title>Species Delineation and Comparative Genomics within the Campylobacter ureolyticus Complex.</title>
        <authorList>
            <person name="Maki J."/>
            <person name="Howard M."/>
            <person name="Connelly S."/>
            <person name="Hardy D.J."/>
            <person name="Cameron A."/>
        </authorList>
    </citation>
    <scope>NUCLEOTIDE SEQUENCE</scope>
    <source>
        <strain evidence="2">URMC_787</strain>
    </source>
</reference>